<dbReference type="RefSeq" id="WP_323437932.1">
    <property type="nucleotide sequence ID" value="NZ_JAYFUH010000061.1"/>
</dbReference>
<evidence type="ECO:0008006" key="4">
    <source>
        <dbReference type="Google" id="ProtNLM"/>
    </source>
</evidence>
<evidence type="ECO:0000313" key="2">
    <source>
        <dbReference type="EMBL" id="MEA5666603.1"/>
    </source>
</evidence>
<keyword evidence="1" id="KW-1133">Transmembrane helix</keyword>
<reference evidence="2 3" key="1">
    <citation type="submission" date="2023-12" db="EMBL/GenBank/DDBJ databases">
        <title>Stenotrophomonas guangdongensis sp. nov., isolated from wilted pepper plants (Capsicum annuum).</title>
        <authorList>
            <person name="Qiu M."/>
            <person name="Li Y."/>
            <person name="Liu Q."/>
            <person name="Zhang X."/>
            <person name="Huang Y."/>
            <person name="Guo R."/>
            <person name="Hu M."/>
            <person name="Zhou J."/>
            <person name="Zhou X."/>
        </authorList>
    </citation>
    <scope>NUCLEOTIDE SEQUENCE [LARGE SCALE GENOMIC DNA]</scope>
    <source>
        <strain evidence="2 3">MH1</strain>
    </source>
</reference>
<accession>A0ABU5UZV4</accession>
<organism evidence="2 3">
    <name type="scientific">Stenotrophomonas capsici</name>
    <dbReference type="NCBI Taxonomy" id="3110230"/>
    <lineage>
        <taxon>Bacteria</taxon>
        <taxon>Pseudomonadati</taxon>
        <taxon>Pseudomonadota</taxon>
        <taxon>Gammaproteobacteria</taxon>
        <taxon>Lysobacterales</taxon>
        <taxon>Lysobacteraceae</taxon>
        <taxon>Stenotrophomonas</taxon>
    </lineage>
</organism>
<feature type="transmembrane region" description="Helical" evidence="1">
    <location>
        <begin position="59"/>
        <end position="76"/>
    </location>
</feature>
<dbReference type="Proteomes" id="UP001301653">
    <property type="component" value="Unassembled WGS sequence"/>
</dbReference>
<evidence type="ECO:0000313" key="3">
    <source>
        <dbReference type="Proteomes" id="UP001301653"/>
    </source>
</evidence>
<feature type="transmembrane region" description="Helical" evidence="1">
    <location>
        <begin position="88"/>
        <end position="110"/>
    </location>
</feature>
<evidence type="ECO:0000256" key="1">
    <source>
        <dbReference type="SAM" id="Phobius"/>
    </source>
</evidence>
<keyword evidence="3" id="KW-1185">Reference proteome</keyword>
<comment type="caution">
    <text evidence="2">The sequence shown here is derived from an EMBL/GenBank/DDBJ whole genome shotgun (WGS) entry which is preliminary data.</text>
</comment>
<dbReference type="EMBL" id="JAYFUH010000061">
    <property type="protein sequence ID" value="MEA5666603.1"/>
    <property type="molecule type" value="Genomic_DNA"/>
</dbReference>
<name>A0ABU5UZV4_9GAMM</name>
<proteinExistence type="predicted"/>
<keyword evidence="1" id="KW-0812">Transmembrane</keyword>
<sequence>MTDTTSGGNPYQCSACGAAIPSSRQSTNCPKCYAKLPKEVVAKLQGEAASNPSRGSAEACIGLGVIALCAGLYFLINPSANGYSNVANMHALALGQTFTVAGAVLLGFGIRPR</sequence>
<gene>
    <name evidence="2" type="ORF">VA603_03515</name>
</gene>
<protein>
    <recommendedName>
        <fullName evidence="4">Transmembrane protein</fullName>
    </recommendedName>
</protein>
<keyword evidence="1" id="KW-0472">Membrane</keyword>